<keyword evidence="5" id="KW-0732">Signal</keyword>
<dbReference type="InterPro" id="IPR012910">
    <property type="entry name" value="Plug_dom"/>
</dbReference>
<comment type="subcellular location">
    <subcellularLocation>
        <location evidence="1 4">Cell outer membrane</location>
    </subcellularLocation>
</comment>
<dbReference type="Pfam" id="PF00593">
    <property type="entry name" value="TonB_dep_Rec_b-barrel"/>
    <property type="match status" value="1"/>
</dbReference>
<dbReference type="SUPFAM" id="SSF56935">
    <property type="entry name" value="Porins"/>
    <property type="match status" value="1"/>
</dbReference>
<sequence length="988" mass="108777">MKLNKISSIYRKSNNKKRNEILFGAALLSMLTMPTFAADEAISKAEAEIEVIQVTGMLSSLKAAALLKRTDDRIVDAIVAEDIGKLPDNNIAEALQRITGVSISRDFGVGNAVSIRGLPQNRVELNGRSTVGDDRNGVSFDDFPASFLKAVEVVKSPTPEMIEGALGGTISMKTIRPLELEKTIAAISLDAEYADKVENVAPVFSASVGTNWDLGDNGTFGIMGMVAYQDRELRRDEAFNRIKAYDHTSIEGIDTASANTPSGKYIIGDQNTIEEKTETRERTALNVSLQWAPASAQGNFYLDLSSTDRSGSQDAYSVLDGGSTFIATADTYEDSNGQLRNFQIDNVSASPKAWNEFRETKSISNAIGGEWYFTDKLLISGEYSIAKSESTKPKTEFNGRAINHDAFDEWADNWDGSSSLPGSATHTSLATIVGNGDNVWGITYADPDIFSDPDNLSFREYKYKHTKTDNEEKAIRLDVVYSEPAGLEWVSAVKAGVRTTTRDYEYNESAYNAKDLYNKMTKDGIPYAIWLDEVEAMHPGSTKVVNNGNTFDQTGFTGPNDILTYRVFDANQMSDAEGTFAKVQSMLSGTNYATTGSLASNLTYEESAYRDISEDTTAVYLQFNLDFDEVRAIVGGRYLNTEITSAAYQDGVIVSDTIDYNDFLPSLNVTWDFNDETLVRFAAAKVMRRADFGQLSPTFDYDNSFVNASRGNIALEPYRATQYDISVEHYFGAGNMVSAALFYKDVASFLTNETYCGYDAAALAEQNTAEFDNICIRPDATSETSSIVTTNDLDEFNALNAAGRTGINVSLETNGENGTVQGLELGYQQNFDFLPGALSGLGFLANYTYADSEQPNGNPLLDISKNTLNAQIYWEYEDVALRLAYTFRDKYLYSENEKRVVTIGSKVLDNSTSDSSDPEYDATTGNNYRDDASQLDFSASWNINENFTLVGNVTNLTAEPISFSTELGSKWKFSESDRRFTVGIRAKF</sequence>
<feature type="signal peptide" evidence="5">
    <location>
        <begin position="1"/>
        <end position="37"/>
    </location>
</feature>
<keyword evidence="8" id="KW-0675">Receptor</keyword>
<dbReference type="NCBIfam" id="TIGR01782">
    <property type="entry name" value="TonB-Xanth-Caul"/>
    <property type="match status" value="1"/>
</dbReference>
<evidence type="ECO:0000313" key="8">
    <source>
        <dbReference type="EMBL" id="MCI2283204.1"/>
    </source>
</evidence>
<dbReference type="InterPro" id="IPR010104">
    <property type="entry name" value="TonB_rcpt_bac"/>
</dbReference>
<keyword evidence="3" id="KW-0998">Cell outer membrane</keyword>
<dbReference type="InterPro" id="IPR036942">
    <property type="entry name" value="Beta-barrel_TonB_sf"/>
</dbReference>
<feature type="domain" description="TonB-dependent receptor-like beta-barrel" evidence="6">
    <location>
        <begin position="435"/>
        <end position="956"/>
    </location>
</feature>
<dbReference type="InterPro" id="IPR000531">
    <property type="entry name" value="Beta-barrel_TonB"/>
</dbReference>
<dbReference type="PANTHER" id="PTHR40980">
    <property type="entry name" value="PLUG DOMAIN-CONTAINING PROTEIN"/>
    <property type="match status" value="1"/>
</dbReference>
<evidence type="ECO:0000256" key="5">
    <source>
        <dbReference type="SAM" id="SignalP"/>
    </source>
</evidence>
<keyword evidence="2 4" id="KW-0472">Membrane</keyword>
<organism evidence="8 9">
    <name type="scientific">Colwellia maritima</name>
    <dbReference type="NCBI Taxonomy" id="2912588"/>
    <lineage>
        <taxon>Bacteria</taxon>
        <taxon>Pseudomonadati</taxon>
        <taxon>Pseudomonadota</taxon>
        <taxon>Gammaproteobacteria</taxon>
        <taxon>Alteromonadales</taxon>
        <taxon>Colwelliaceae</taxon>
        <taxon>Colwellia</taxon>
    </lineage>
</organism>
<dbReference type="EMBL" id="JAKKSL010000001">
    <property type="protein sequence ID" value="MCI2283204.1"/>
    <property type="molecule type" value="Genomic_DNA"/>
</dbReference>
<dbReference type="RefSeq" id="WP_242284459.1">
    <property type="nucleotide sequence ID" value="NZ_JAKKSL010000001.1"/>
</dbReference>
<evidence type="ECO:0000256" key="4">
    <source>
        <dbReference type="RuleBase" id="RU003357"/>
    </source>
</evidence>
<evidence type="ECO:0000313" key="9">
    <source>
        <dbReference type="Proteomes" id="UP001139646"/>
    </source>
</evidence>
<dbReference type="Proteomes" id="UP001139646">
    <property type="component" value="Unassembled WGS sequence"/>
</dbReference>
<dbReference type="Gene3D" id="2.40.170.20">
    <property type="entry name" value="TonB-dependent receptor, beta-barrel domain"/>
    <property type="match status" value="1"/>
</dbReference>
<dbReference type="Pfam" id="PF07715">
    <property type="entry name" value="Plug"/>
    <property type="match status" value="1"/>
</dbReference>
<dbReference type="InterPro" id="IPR037066">
    <property type="entry name" value="Plug_dom_sf"/>
</dbReference>
<evidence type="ECO:0000259" key="6">
    <source>
        <dbReference type="Pfam" id="PF00593"/>
    </source>
</evidence>
<gene>
    <name evidence="8" type="ORF">L3081_07120</name>
</gene>
<accession>A0ABS9WZ11</accession>
<comment type="similarity">
    <text evidence="4">Belongs to the TonB-dependent receptor family.</text>
</comment>
<evidence type="ECO:0000256" key="2">
    <source>
        <dbReference type="ARBA" id="ARBA00023136"/>
    </source>
</evidence>
<evidence type="ECO:0000256" key="3">
    <source>
        <dbReference type="ARBA" id="ARBA00023237"/>
    </source>
</evidence>
<evidence type="ECO:0000259" key="7">
    <source>
        <dbReference type="Pfam" id="PF07715"/>
    </source>
</evidence>
<name>A0ABS9WZ11_9GAMM</name>
<keyword evidence="9" id="KW-1185">Reference proteome</keyword>
<feature type="domain" description="TonB-dependent receptor plug" evidence="7">
    <location>
        <begin position="74"/>
        <end position="169"/>
    </location>
</feature>
<feature type="chain" id="PRO_5046507105" evidence="5">
    <location>
        <begin position="38"/>
        <end position="988"/>
    </location>
</feature>
<dbReference type="Gene3D" id="2.170.130.10">
    <property type="entry name" value="TonB-dependent receptor, plug domain"/>
    <property type="match status" value="1"/>
</dbReference>
<evidence type="ECO:0000256" key="1">
    <source>
        <dbReference type="ARBA" id="ARBA00004442"/>
    </source>
</evidence>
<keyword evidence="4" id="KW-0798">TonB box</keyword>
<proteinExistence type="inferred from homology"/>
<protein>
    <submittedName>
        <fullName evidence="8">TonB-dependent receptor</fullName>
    </submittedName>
</protein>
<dbReference type="PANTHER" id="PTHR40980:SF3">
    <property type="entry name" value="TONB-DEPENDENT RECEPTOR-LIKE BETA-BARREL DOMAIN-CONTAINING PROTEIN"/>
    <property type="match status" value="1"/>
</dbReference>
<reference evidence="8" key="1">
    <citation type="submission" date="2022-01" db="EMBL/GenBank/DDBJ databases">
        <title>Colwellia maritima, isolated from seawater.</title>
        <authorList>
            <person name="Kristyanto S."/>
            <person name="Jung J."/>
            <person name="Jeon C.O."/>
        </authorList>
    </citation>
    <scope>NUCLEOTIDE SEQUENCE</scope>
    <source>
        <strain evidence="8">MSW7</strain>
    </source>
</reference>
<comment type="caution">
    <text evidence="8">The sequence shown here is derived from an EMBL/GenBank/DDBJ whole genome shotgun (WGS) entry which is preliminary data.</text>
</comment>